<protein>
    <submittedName>
        <fullName evidence="1">Putative amidoligase enzyme</fullName>
    </submittedName>
</protein>
<dbReference type="InterPro" id="IPR022025">
    <property type="entry name" value="Amidoligase_2"/>
</dbReference>
<organism evidence="1 2">
    <name type="scientific">Halopseudomonas litoralis</name>
    <dbReference type="NCBI Taxonomy" id="797277"/>
    <lineage>
        <taxon>Bacteria</taxon>
        <taxon>Pseudomonadati</taxon>
        <taxon>Pseudomonadota</taxon>
        <taxon>Gammaproteobacteria</taxon>
        <taxon>Pseudomonadales</taxon>
        <taxon>Pseudomonadaceae</taxon>
        <taxon>Halopseudomonas</taxon>
    </lineage>
</organism>
<evidence type="ECO:0000313" key="2">
    <source>
        <dbReference type="Proteomes" id="UP000243426"/>
    </source>
</evidence>
<dbReference type="RefSeq" id="WP_197674228.1">
    <property type="nucleotide sequence ID" value="NZ_LT629748.1"/>
</dbReference>
<proteinExistence type="predicted"/>
<name>A0A1H1Y5U3_9GAMM</name>
<dbReference type="STRING" id="797277.SAMN05216198_3864"/>
<sequence length="333" mass="38087">MTTPSPPLMLPARSHTDTGDMRRVGVELEMSGLDIDRLTAICSRYLKLRSQTVSRYERTLLGDPAGEWRIELDFTLLREMGREQRLENDLGDELRTSVEDLIKWATTDVVPLELVSPPLPMSRLGEFDDIIALLRIAGAQGTSGSVISAFGMQFNPDLPDLQTDTITTYLKAFLCLYDWLAQRARINLTRRLTAFAEPFPPVYIRQVIDPHYWPDQQQLIADYLRANPTRNRALDMLPLFKHLNEQQVRAATADPLIKARPALHYRLPNSLVDQPGWGIGGAWHDWLQVESLADDTERLNACCRAYGQHLDQGLGRLLDRWKTQVERQWLNEE</sequence>
<dbReference type="Pfam" id="PF12224">
    <property type="entry name" value="Amidoligase_2"/>
    <property type="match status" value="1"/>
</dbReference>
<gene>
    <name evidence="1" type="ORF">SAMN05216198_3864</name>
</gene>
<dbReference type="Proteomes" id="UP000243426">
    <property type="component" value="Chromosome I"/>
</dbReference>
<reference evidence="2" key="1">
    <citation type="submission" date="2016-10" db="EMBL/GenBank/DDBJ databases">
        <authorList>
            <person name="Varghese N."/>
            <person name="Submissions S."/>
        </authorList>
    </citation>
    <scope>NUCLEOTIDE SEQUENCE [LARGE SCALE GENOMIC DNA]</scope>
    <source>
        <strain evidence="2">2SM5</strain>
    </source>
</reference>
<dbReference type="EMBL" id="LT629748">
    <property type="protein sequence ID" value="SDT16820.1"/>
    <property type="molecule type" value="Genomic_DNA"/>
</dbReference>
<evidence type="ECO:0000313" key="1">
    <source>
        <dbReference type="EMBL" id="SDT16820.1"/>
    </source>
</evidence>
<keyword evidence="2" id="KW-1185">Reference proteome</keyword>
<dbReference type="AlphaFoldDB" id="A0A1H1Y5U3"/>
<dbReference type="GO" id="GO:0016874">
    <property type="term" value="F:ligase activity"/>
    <property type="evidence" value="ECO:0007669"/>
    <property type="project" value="UniProtKB-KW"/>
</dbReference>
<keyword evidence="1" id="KW-0436">Ligase</keyword>
<accession>A0A1H1Y5U3</accession>